<dbReference type="RefSeq" id="WP_117697969.1">
    <property type="nucleotide sequence ID" value="NZ_JAJEQW010000022.1"/>
</dbReference>
<evidence type="ECO:0000256" key="16">
    <source>
        <dbReference type="PROSITE-ProRule" id="PRU00493"/>
    </source>
</evidence>
<evidence type="ECO:0000313" key="21">
    <source>
        <dbReference type="Proteomes" id="UP001198893"/>
    </source>
</evidence>
<dbReference type="Gene3D" id="3.20.70.20">
    <property type="match status" value="1"/>
</dbReference>
<evidence type="ECO:0000256" key="14">
    <source>
        <dbReference type="PIRSR" id="PIRSR000379-1"/>
    </source>
</evidence>
<comment type="similarity">
    <text evidence="3 17">Belongs to the glycyl radical enzyme (GRE) family. PFL subfamily.</text>
</comment>
<evidence type="ECO:0000259" key="18">
    <source>
        <dbReference type="PROSITE" id="PS51149"/>
    </source>
</evidence>
<dbReference type="PIRSF" id="PIRSF000379">
    <property type="entry name" value="For_Ac_trans_1"/>
    <property type="match status" value="1"/>
</dbReference>
<reference evidence="20" key="1">
    <citation type="submission" date="2021-10" db="EMBL/GenBank/DDBJ databases">
        <title>Anaerobic single-cell dispensing facilitates the cultivation of human gut bacteria.</title>
        <authorList>
            <person name="Afrizal A."/>
        </authorList>
    </citation>
    <scope>NUCLEOTIDE SEQUENCE</scope>
    <source>
        <strain evidence="20">CLA-AA-H204</strain>
    </source>
</reference>
<dbReference type="PANTHER" id="PTHR30191:SF0">
    <property type="entry name" value="FORMATE ACETYLTRANSFERASE 1"/>
    <property type="match status" value="1"/>
</dbReference>
<comment type="subcellular location">
    <subcellularLocation>
        <location evidence="1 17">Cytoplasm</location>
    </subcellularLocation>
</comment>
<proteinExistence type="inferred from homology"/>
<dbReference type="PROSITE" id="PS51554">
    <property type="entry name" value="PFL"/>
    <property type="match status" value="1"/>
</dbReference>
<evidence type="ECO:0000256" key="4">
    <source>
        <dbReference type="ARBA" id="ARBA00013214"/>
    </source>
</evidence>
<evidence type="ECO:0000256" key="8">
    <source>
        <dbReference type="ARBA" id="ARBA00022679"/>
    </source>
</evidence>
<sequence>MIEMKEWDGFEGRLWKEEINVRQFIQDNYTPYDGDESFLAEPTDATNKLWDALQKLQKEERAKGGVLDMETEVVTGITAYGPGYIDESLKDLEQVVGLQTDKPLKRAFMPYGGIKMAVQACETYGYEVNDKLKEIFTKYHKTHNTAVFDAYTPEMMKVRHAKILTGLPDTYGRGRIVGDYRRVALYGLDYLIAEKKKDKANCGCGQMTDDVIRLREEIAEQIKCLEDMKKLAEIYGYDISRPATNAKEAVQWLYFGYLAAIKTQNGAAMSVGRVSTFLDIYIKRDMDKGILTEQQAQELIDHFTMKLRMVKFARIPSYNQLFSGDPVWATLDVAGTGVDGRSMVTRTDFRFLHTLENMGPAPEPNLTVFYSSRLPQTFRDYAARISIETSSIQYENDDAMKPVWGDDYAICCCVSATQTGKEMQFFGARANLAKCLLYAINGGVDEKSGEQVGPNYAPITAEYLDYDEVMAKYDKMMDWLVDIYVNTLNLIQYMHDKYYYEAAELSLMDTDLKRTFATGIAGFSHVIDSLSAIKYAKVKVVRDENGLAKDFEIEGDFPKYGNDDDRADEIGVWLLKTFMDKLKKHHTYRDSEPTTSILTITSNVVYGKATGAMPDGRKAGEPLSPGANPSYGAEQNGLLASLNSLTKLPYEWALDGISNTQTINPGALGNNEQERIDNLVNVMDGYFDQGAHHLNVNVFGKEKLIDAMEHPEKEEYANFTIRVSGYAVKFIDLTKEQQLDVIARTCHERM</sequence>
<accession>A0AAW4WKW9</accession>
<evidence type="ECO:0000256" key="5">
    <source>
        <dbReference type="ARBA" id="ARBA00013897"/>
    </source>
</evidence>
<protein>
    <recommendedName>
        <fullName evidence="5 17">Formate acetyltransferase</fullName>
        <ecNumber evidence="4 17">2.3.1.54</ecNumber>
    </recommendedName>
    <alternativeName>
        <fullName evidence="12 17">Pyruvate formate-lyase</fullName>
    </alternativeName>
</protein>
<organism evidence="20 21">
    <name type="scientific">Roseburia amylophila</name>
    <dbReference type="NCBI Taxonomy" id="2981794"/>
    <lineage>
        <taxon>Bacteria</taxon>
        <taxon>Bacillati</taxon>
        <taxon>Bacillota</taxon>
        <taxon>Clostridia</taxon>
        <taxon>Lachnospirales</taxon>
        <taxon>Lachnospiraceae</taxon>
        <taxon>Roseburia</taxon>
    </lineage>
</organism>
<dbReference type="PROSITE" id="PS00850">
    <property type="entry name" value="GLY_RADICAL_1"/>
    <property type="match status" value="1"/>
</dbReference>
<dbReference type="Pfam" id="PF01228">
    <property type="entry name" value="Gly_radical"/>
    <property type="match status" value="1"/>
</dbReference>
<dbReference type="GO" id="GO:0006006">
    <property type="term" value="P:glucose metabolic process"/>
    <property type="evidence" value="ECO:0007669"/>
    <property type="project" value="UniProtKB-UniRule"/>
</dbReference>
<comment type="subunit">
    <text evidence="17">Homodimer.</text>
</comment>
<dbReference type="InterPro" id="IPR019777">
    <property type="entry name" value="Form_AcTrfase_GR_CS"/>
</dbReference>
<feature type="modified residue" description="Glycine radical" evidence="15 16">
    <location>
        <position position="725"/>
    </location>
</feature>
<comment type="caution">
    <text evidence="20">The sequence shown here is derived from an EMBL/GenBank/DDBJ whole genome shotgun (WGS) entry which is preliminary data.</text>
</comment>
<dbReference type="PANTHER" id="PTHR30191">
    <property type="entry name" value="FORMATE ACETYLTRANSFERASE"/>
    <property type="match status" value="1"/>
</dbReference>
<dbReference type="EMBL" id="JAJEQW010000022">
    <property type="protein sequence ID" value="MCC2243457.1"/>
    <property type="molecule type" value="Genomic_DNA"/>
</dbReference>
<dbReference type="GO" id="GO:0008861">
    <property type="term" value="F:formate C-acetyltransferase activity"/>
    <property type="evidence" value="ECO:0007669"/>
    <property type="project" value="UniProtKB-UniRule"/>
</dbReference>
<evidence type="ECO:0000256" key="2">
    <source>
        <dbReference type="ARBA" id="ARBA00004809"/>
    </source>
</evidence>
<evidence type="ECO:0000256" key="9">
    <source>
        <dbReference type="ARBA" id="ARBA00022818"/>
    </source>
</evidence>
<comment type="pathway">
    <text evidence="2 17">Fermentation; pyruvate fermentation; formate from pyruvate: step 1/1.</text>
</comment>
<dbReference type="NCBIfam" id="TIGR01255">
    <property type="entry name" value="pyr_form_ly_1"/>
    <property type="match status" value="1"/>
</dbReference>
<dbReference type="EC" id="2.3.1.54" evidence="4 17"/>
<keyword evidence="11 17" id="KW-0012">Acyltransferase</keyword>
<dbReference type="CDD" id="cd01678">
    <property type="entry name" value="PFL1"/>
    <property type="match status" value="1"/>
</dbReference>
<evidence type="ECO:0000256" key="7">
    <source>
        <dbReference type="ARBA" id="ARBA00022526"/>
    </source>
</evidence>
<evidence type="ECO:0000256" key="10">
    <source>
        <dbReference type="ARBA" id="ARBA00023277"/>
    </source>
</evidence>
<evidence type="ECO:0000256" key="17">
    <source>
        <dbReference type="RuleBase" id="RU368075"/>
    </source>
</evidence>
<comment type="catalytic activity">
    <reaction evidence="13 17">
        <text>formate + acetyl-CoA = pyruvate + CoA</text>
        <dbReference type="Rhea" id="RHEA:11844"/>
        <dbReference type="ChEBI" id="CHEBI:15361"/>
        <dbReference type="ChEBI" id="CHEBI:15740"/>
        <dbReference type="ChEBI" id="CHEBI:57287"/>
        <dbReference type="ChEBI" id="CHEBI:57288"/>
        <dbReference type="EC" id="2.3.1.54"/>
    </reaction>
</comment>
<evidence type="ECO:0000313" key="20">
    <source>
        <dbReference type="EMBL" id="MCC2243457.1"/>
    </source>
</evidence>
<dbReference type="PROSITE" id="PS51149">
    <property type="entry name" value="GLY_RADICAL_2"/>
    <property type="match status" value="1"/>
</dbReference>
<gene>
    <name evidence="20" type="primary">pflB</name>
    <name evidence="20" type="ORF">LKD47_14335</name>
</gene>
<dbReference type="InterPro" id="IPR001150">
    <property type="entry name" value="Gly_radical"/>
</dbReference>
<evidence type="ECO:0000256" key="3">
    <source>
        <dbReference type="ARBA" id="ARBA00008375"/>
    </source>
</evidence>
<evidence type="ECO:0000256" key="6">
    <source>
        <dbReference type="ARBA" id="ARBA00022490"/>
    </source>
</evidence>
<keyword evidence="10 17" id="KW-0119">Carbohydrate metabolism</keyword>
<evidence type="ECO:0000256" key="11">
    <source>
        <dbReference type="ARBA" id="ARBA00023315"/>
    </source>
</evidence>
<dbReference type="InterPro" id="IPR004184">
    <property type="entry name" value="PFL_dom"/>
</dbReference>
<name>A0AAW4WKW9_9FIRM</name>
<keyword evidence="8 17" id="KW-0808">Transferase</keyword>
<feature type="active site" description="S-acetylcysteine intermediate" evidence="14">
    <location>
        <position position="412"/>
    </location>
</feature>
<dbReference type="InterPro" id="IPR050244">
    <property type="entry name" value="Auton_GlycylRad_Cofactor"/>
</dbReference>
<keyword evidence="7 17" id="KW-0313">Glucose metabolism</keyword>
<evidence type="ECO:0000256" key="15">
    <source>
        <dbReference type="PIRSR" id="PIRSR000379-2"/>
    </source>
</evidence>
<dbReference type="GO" id="GO:0005829">
    <property type="term" value="C:cytosol"/>
    <property type="evidence" value="ECO:0007669"/>
    <property type="project" value="TreeGrafter"/>
</dbReference>
<dbReference type="AlphaFoldDB" id="A0AAW4WKW9"/>
<keyword evidence="9 15" id="KW-0556">Organic radical</keyword>
<evidence type="ECO:0000256" key="1">
    <source>
        <dbReference type="ARBA" id="ARBA00004496"/>
    </source>
</evidence>
<dbReference type="Proteomes" id="UP001198893">
    <property type="component" value="Unassembled WGS sequence"/>
</dbReference>
<keyword evidence="6 17" id="KW-0963">Cytoplasm</keyword>
<dbReference type="Pfam" id="PF02901">
    <property type="entry name" value="PFL-like"/>
    <property type="match status" value="1"/>
</dbReference>
<feature type="active site" description="Cysteine radical intermediate" evidence="14">
    <location>
        <position position="413"/>
    </location>
</feature>
<feature type="domain" description="Glycine radical" evidence="18">
    <location>
        <begin position="625"/>
        <end position="750"/>
    </location>
</feature>
<evidence type="ECO:0000259" key="19">
    <source>
        <dbReference type="PROSITE" id="PS51554"/>
    </source>
</evidence>
<evidence type="ECO:0000256" key="12">
    <source>
        <dbReference type="ARBA" id="ARBA00031063"/>
    </source>
</evidence>
<dbReference type="SUPFAM" id="SSF51998">
    <property type="entry name" value="PFL-like glycyl radical enzymes"/>
    <property type="match status" value="1"/>
</dbReference>
<feature type="domain" description="PFL" evidence="19">
    <location>
        <begin position="1"/>
        <end position="618"/>
    </location>
</feature>
<dbReference type="InterPro" id="IPR005949">
    <property type="entry name" value="Form_AcTrfase"/>
</dbReference>
<evidence type="ECO:0000256" key="13">
    <source>
        <dbReference type="ARBA" id="ARBA00049029"/>
    </source>
</evidence>